<reference evidence="7" key="3">
    <citation type="submission" date="2015-06" db="UniProtKB">
        <authorList>
            <consortium name="EnsemblMetazoa"/>
        </authorList>
    </citation>
    <scope>IDENTIFICATION</scope>
</reference>
<keyword evidence="4" id="KW-0812">Transmembrane</keyword>
<dbReference type="CDD" id="cd06845">
    <property type="entry name" value="Bcl-2_like"/>
    <property type="match status" value="1"/>
</dbReference>
<dbReference type="Pfam" id="PF00452">
    <property type="entry name" value="Bcl-2"/>
    <property type="match status" value="1"/>
</dbReference>
<evidence type="ECO:0000256" key="1">
    <source>
        <dbReference type="ARBA" id="ARBA00009458"/>
    </source>
</evidence>
<evidence type="ECO:0000256" key="2">
    <source>
        <dbReference type="ARBA" id="ARBA00022703"/>
    </source>
</evidence>
<evidence type="ECO:0000313" key="6">
    <source>
        <dbReference type="EMBL" id="ELU02334.1"/>
    </source>
</evidence>
<dbReference type="InterPro" id="IPR002475">
    <property type="entry name" value="Bcl2-like"/>
</dbReference>
<dbReference type="SUPFAM" id="SSF56854">
    <property type="entry name" value="Bcl-2 inhibitors of programmed cell death"/>
    <property type="match status" value="1"/>
</dbReference>
<dbReference type="AlphaFoldDB" id="R7U8M5"/>
<dbReference type="InterPro" id="IPR036834">
    <property type="entry name" value="Bcl-2-like_sf"/>
</dbReference>
<dbReference type="GO" id="GO:0051400">
    <property type="term" value="F:BH domain binding"/>
    <property type="evidence" value="ECO:0007669"/>
    <property type="project" value="TreeGrafter"/>
</dbReference>
<dbReference type="GO" id="GO:0015267">
    <property type="term" value="F:channel activity"/>
    <property type="evidence" value="ECO:0007669"/>
    <property type="project" value="TreeGrafter"/>
</dbReference>
<dbReference type="OrthoDB" id="6080198at2759"/>
<sequence length="215" mass="23917">MAQGGDRGPPRPYEHPPFFGKPPKPAAERQLSTHDVGNQARLLMTQFIHDRLQCDGYLNIPQAEQLVEPGTPAGPPVGHIREVGIALRRIGDELDSDEGLQDLLSRVTPESPKNTFFSVAKEIFRDGVFNWGRVVALFYFAYKMIIKAIMCGLSTLPLLRGIVEWVVQFITDHVASWIISRGGWEAIQEYFGATSLQLIAVASGVVLCLAYVVWR</sequence>
<evidence type="ECO:0000256" key="4">
    <source>
        <dbReference type="SAM" id="Phobius"/>
    </source>
</evidence>
<evidence type="ECO:0000313" key="7">
    <source>
        <dbReference type="EnsemblMetazoa" id="CapteP148538"/>
    </source>
</evidence>
<dbReference type="GO" id="GO:0097192">
    <property type="term" value="P:extrinsic apoptotic signaling pathway in absence of ligand"/>
    <property type="evidence" value="ECO:0007669"/>
    <property type="project" value="TreeGrafter"/>
</dbReference>
<dbReference type="GO" id="GO:0042981">
    <property type="term" value="P:regulation of apoptotic process"/>
    <property type="evidence" value="ECO:0007669"/>
    <property type="project" value="InterPro"/>
</dbReference>
<name>R7U8M5_CAPTE</name>
<dbReference type="PRINTS" id="PR01862">
    <property type="entry name" value="BCL2FAMILY"/>
</dbReference>
<accession>R7U8M5</accession>
<feature type="region of interest" description="Disordered" evidence="3">
    <location>
        <begin position="1"/>
        <end position="28"/>
    </location>
</feature>
<evidence type="ECO:0000259" key="5">
    <source>
        <dbReference type="SMART" id="SM00337"/>
    </source>
</evidence>
<keyword evidence="2" id="KW-0053">Apoptosis</keyword>
<dbReference type="PANTHER" id="PTHR11256">
    <property type="entry name" value="BCL-2 RELATED"/>
    <property type="match status" value="1"/>
</dbReference>
<dbReference type="EMBL" id="AMQN01025114">
    <property type="status" value="NOT_ANNOTATED_CDS"/>
    <property type="molecule type" value="Genomic_DNA"/>
</dbReference>
<feature type="domain" description="Bcl-2 Bcl-2 homology region 1-3" evidence="5">
    <location>
        <begin position="87"/>
        <end position="184"/>
    </location>
</feature>
<keyword evidence="4" id="KW-1133">Transmembrane helix</keyword>
<dbReference type="Proteomes" id="UP000014760">
    <property type="component" value="Unassembled WGS sequence"/>
</dbReference>
<dbReference type="GO" id="GO:0005741">
    <property type="term" value="C:mitochondrial outer membrane"/>
    <property type="evidence" value="ECO:0007669"/>
    <property type="project" value="TreeGrafter"/>
</dbReference>
<keyword evidence="4" id="KW-0472">Membrane</keyword>
<evidence type="ECO:0000256" key="3">
    <source>
        <dbReference type="SAM" id="MobiDB-lite"/>
    </source>
</evidence>
<gene>
    <name evidence="6" type="ORF">CAPTEDRAFT_148538</name>
</gene>
<dbReference type="GO" id="GO:0008053">
    <property type="term" value="P:mitochondrial fusion"/>
    <property type="evidence" value="ECO:0007669"/>
    <property type="project" value="TreeGrafter"/>
</dbReference>
<dbReference type="EMBL" id="KB304180">
    <property type="protein sequence ID" value="ELU02334.1"/>
    <property type="molecule type" value="Genomic_DNA"/>
</dbReference>
<keyword evidence="8" id="KW-1185">Reference proteome</keyword>
<dbReference type="Gene3D" id="1.10.437.10">
    <property type="entry name" value="Blc2-like"/>
    <property type="match status" value="1"/>
</dbReference>
<dbReference type="OMA" id="QCCGDSE"/>
<dbReference type="SMART" id="SM00337">
    <property type="entry name" value="BCL"/>
    <property type="match status" value="1"/>
</dbReference>
<organism evidence="6">
    <name type="scientific">Capitella teleta</name>
    <name type="common">Polychaete worm</name>
    <dbReference type="NCBI Taxonomy" id="283909"/>
    <lineage>
        <taxon>Eukaryota</taxon>
        <taxon>Metazoa</taxon>
        <taxon>Spiralia</taxon>
        <taxon>Lophotrochozoa</taxon>
        <taxon>Annelida</taxon>
        <taxon>Polychaeta</taxon>
        <taxon>Sedentaria</taxon>
        <taxon>Scolecida</taxon>
        <taxon>Capitellidae</taxon>
        <taxon>Capitella</taxon>
    </lineage>
</organism>
<dbReference type="GO" id="GO:0008630">
    <property type="term" value="P:intrinsic apoptotic signaling pathway in response to DNA damage"/>
    <property type="evidence" value="ECO:0007669"/>
    <property type="project" value="TreeGrafter"/>
</dbReference>
<dbReference type="PANTHER" id="PTHR11256:SF56">
    <property type="entry name" value="BCL-2 BCL-2 HOMOLOGY REGION 1-3 DOMAIN-CONTAINING PROTEIN"/>
    <property type="match status" value="1"/>
</dbReference>
<dbReference type="InterPro" id="IPR046371">
    <property type="entry name" value="Bcl-2_BH1-3"/>
</dbReference>
<dbReference type="GO" id="GO:0001836">
    <property type="term" value="P:release of cytochrome c from mitochondria"/>
    <property type="evidence" value="ECO:0007669"/>
    <property type="project" value="TreeGrafter"/>
</dbReference>
<dbReference type="STRING" id="283909.R7U8M5"/>
<dbReference type="PROSITE" id="PS50062">
    <property type="entry name" value="BCL2_FAMILY"/>
    <property type="match status" value="1"/>
</dbReference>
<dbReference type="InterPro" id="IPR026298">
    <property type="entry name" value="Bcl-2_fam"/>
</dbReference>
<dbReference type="EnsemblMetazoa" id="CapteT148538">
    <property type="protein sequence ID" value="CapteP148538"/>
    <property type="gene ID" value="CapteG148538"/>
</dbReference>
<comment type="similarity">
    <text evidence="1">Belongs to the Bcl-2 family.</text>
</comment>
<reference evidence="8" key="1">
    <citation type="submission" date="2012-12" db="EMBL/GenBank/DDBJ databases">
        <authorList>
            <person name="Hellsten U."/>
            <person name="Grimwood J."/>
            <person name="Chapman J.A."/>
            <person name="Shapiro H."/>
            <person name="Aerts A."/>
            <person name="Otillar R.P."/>
            <person name="Terry A.Y."/>
            <person name="Boore J.L."/>
            <person name="Simakov O."/>
            <person name="Marletaz F."/>
            <person name="Cho S.-J."/>
            <person name="Edsinger-Gonzales E."/>
            <person name="Havlak P."/>
            <person name="Kuo D.-H."/>
            <person name="Larsson T."/>
            <person name="Lv J."/>
            <person name="Arendt D."/>
            <person name="Savage R."/>
            <person name="Osoegawa K."/>
            <person name="de Jong P."/>
            <person name="Lindberg D.R."/>
            <person name="Seaver E.C."/>
            <person name="Weisblat D.A."/>
            <person name="Putnam N.H."/>
            <person name="Grigoriev I.V."/>
            <person name="Rokhsar D.S."/>
        </authorList>
    </citation>
    <scope>NUCLEOTIDE SEQUENCE</scope>
    <source>
        <strain evidence="8">I ESC-2004</strain>
    </source>
</reference>
<proteinExistence type="inferred from homology"/>
<dbReference type="HOGENOM" id="CLU_085401_2_2_1"/>
<feature type="non-terminal residue" evidence="6">
    <location>
        <position position="215"/>
    </location>
</feature>
<reference evidence="6 8" key="2">
    <citation type="journal article" date="2013" name="Nature">
        <title>Insights into bilaterian evolution from three spiralian genomes.</title>
        <authorList>
            <person name="Simakov O."/>
            <person name="Marletaz F."/>
            <person name="Cho S.J."/>
            <person name="Edsinger-Gonzales E."/>
            <person name="Havlak P."/>
            <person name="Hellsten U."/>
            <person name="Kuo D.H."/>
            <person name="Larsson T."/>
            <person name="Lv J."/>
            <person name="Arendt D."/>
            <person name="Savage R."/>
            <person name="Osoegawa K."/>
            <person name="de Jong P."/>
            <person name="Grimwood J."/>
            <person name="Chapman J.A."/>
            <person name="Shapiro H."/>
            <person name="Aerts A."/>
            <person name="Otillar R.P."/>
            <person name="Terry A.Y."/>
            <person name="Boore J.L."/>
            <person name="Grigoriev I.V."/>
            <person name="Lindberg D.R."/>
            <person name="Seaver E.C."/>
            <person name="Weisblat D.A."/>
            <person name="Putnam N.H."/>
            <person name="Rokhsar D.S."/>
        </authorList>
    </citation>
    <scope>NUCLEOTIDE SEQUENCE</scope>
    <source>
        <strain evidence="6 8">I ESC-2004</strain>
    </source>
</reference>
<evidence type="ECO:0000313" key="8">
    <source>
        <dbReference type="Proteomes" id="UP000014760"/>
    </source>
</evidence>
<feature type="transmembrane region" description="Helical" evidence="4">
    <location>
        <begin position="190"/>
        <end position="214"/>
    </location>
</feature>
<protein>
    <recommendedName>
        <fullName evidence="5">Bcl-2 Bcl-2 homology region 1-3 domain-containing protein</fullName>
    </recommendedName>
</protein>